<dbReference type="InterPro" id="IPR045851">
    <property type="entry name" value="AMP-bd_C_sf"/>
</dbReference>
<dbReference type="Pfam" id="PF13193">
    <property type="entry name" value="AMP-binding_C"/>
    <property type="match status" value="2"/>
</dbReference>
<dbReference type="NCBIfam" id="TIGR01733">
    <property type="entry name" value="AA-adenyl-dom"/>
    <property type="match status" value="3"/>
</dbReference>
<evidence type="ECO:0000313" key="5">
    <source>
        <dbReference type="EMBL" id="MFK3865835.1"/>
    </source>
</evidence>
<comment type="cofactor">
    <cofactor evidence="1">
        <name>pantetheine 4'-phosphate</name>
        <dbReference type="ChEBI" id="CHEBI:47942"/>
    </cofactor>
</comment>
<dbReference type="InterPro" id="IPR036736">
    <property type="entry name" value="ACP-like_sf"/>
</dbReference>
<keyword evidence="6" id="KW-1185">Reference proteome</keyword>
<organism evidence="5 6">
    <name type="scientific">Pseudoalteromonas rhizosphaerae</name>
    <dbReference type="NCBI Taxonomy" id="2518973"/>
    <lineage>
        <taxon>Bacteria</taxon>
        <taxon>Pseudomonadati</taxon>
        <taxon>Pseudomonadota</taxon>
        <taxon>Gammaproteobacteria</taxon>
        <taxon>Alteromonadales</taxon>
        <taxon>Pseudoalteromonadaceae</taxon>
        <taxon>Pseudoalteromonas</taxon>
    </lineage>
</organism>
<feature type="domain" description="Carrier" evidence="4">
    <location>
        <begin position="2128"/>
        <end position="2205"/>
    </location>
</feature>
<dbReference type="SMART" id="SM00823">
    <property type="entry name" value="PKS_PP"/>
    <property type="match status" value="3"/>
</dbReference>
<dbReference type="SUPFAM" id="SSF52777">
    <property type="entry name" value="CoA-dependent acyltransferases"/>
    <property type="match status" value="6"/>
</dbReference>
<evidence type="ECO:0000313" key="6">
    <source>
        <dbReference type="Proteomes" id="UP001620262"/>
    </source>
</evidence>
<dbReference type="InterPro" id="IPR006162">
    <property type="entry name" value="Ppantetheine_attach_site"/>
</dbReference>
<dbReference type="PROSITE" id="PS00012">
    <property type="entry name" value="PHOSPHOPANTETHEINE"/>
    <property type="match status" value="2"/>
</dbReference>
<dbReference type="InterPro" id="IPR020806">
    <property type="entry name" value="PKS_PP-bd"/>
</dbReference>
<comment type="caution">
    <text evidence="5">The sequence shown here is derived from an EMBL/GenBank/DDBJ whole genome shotgun (WGS) entry which is preliminary data.</text>
</comment>
<dbReference type="InterPro" id="IPR041464">
    <property type="entry name" value="TubC_N"/>
</dbReference>
<dbReference type="EMBL" id="JBJDOT010000031">
    <property type="protein sequence ID" value="MFK3865835.1"/>
    <property type="molecule type" value="Genomic_DNA"/>
</dbReference>
<feature type="domain" description="Carrier" evidence="4">
    <location>
        <begin position="1046"/>
        <end position="1123"/>
    </location>
</feature>
<dbReference type="Pfam" id="PF00501">
    <property type="entry name" value="AMP-binding"/>
    <property type="match status" value="3"/>
</dbReference>
<dbReference type="PANTHER" id="PTHR45527:SF1">
    <property type="entry name" value="FATTY ACID SYNTHASE"/>
    <property type="match status" value="1"/>
</dbReference>
<dbReference type="Proteomes" id="UP001620262">
    <property type="component" value="Unassembled WGS sequence"/>
</dbReference>
<dbReference type="Gene3D" id="1.10.10.1830">
    <property type="entry name" value="Non-ribosomal peptide synthase, adenylation domain"/>
    <property type="match status" value="1"/>
</dbReference>
<keyword evidence="3" id="KW-0597">Phosphoprotein</keyword>
<dbReference type="Gene3D" id="1.10.1200.10">
    <property type="entry name" value="ACP-like"/>
    <property type="match status" value="3"/>
</dbReference>
<evidence type="ECO:0000256" key="2">
    <source>
        <dbReference type="ARBA" id="ARBA00022450"/>
    </source>
</evidence>
<protein>
    <submittedName>
        <fullName evidence="5">Amino acid adenylation domain-containing protein</fullName>
    </submittedName>
</protein>
<dbReference type="PROSITE" id="PS50075">
    <property type="entry name" value="CARRIER"/>
    <property type="match status" value="3"/>
</dbReference>
<dbReference type="SUPFAM" id="SSF56801">
    <property type="entry name" value="Acetyl-CoA synthetase-like"/>
    <property type="match status" value="3"/>
</dbReference>
<dbReference type="InterPro" id="IPR025110">
    <property type="entry name" value="AMP-bd_C"/>
</dbReference>
<gene>
    <name evidence="5" type="ORF">ACI2JU_18460</name>
</gene>
<feature type="domain" description="Carrier" evidence="4">
    <location>
        <begin position="3210"/>
        <end position="3287"/>
    </location>
</feature>
<dbReference type="Gene3D" id="2.30.38.10">
    <property type="entry name" value="Luciferase, Domain 3"/>
    <property type="match status" value="3"/>
</dbReference>
<name>A0ABW8L4S9_9GAMM</name>
<dbReference type="InterPro" id="IPR020845">
    <property type="entry name" value="AMP-binding_CS"/>
</dbReference>
<dbReference type="PROSITE" id="PS00455">
    <property type="entry name" value="AMP_BINDING"/>
    <property type="match status" value="3"/>
</dbReference>
<dbReference type="Pfam" id="PF00550">
    <property type="entry name" value="PP-binding"/>
    <property type="match status" value="3"/>
</dbReference>
<proteinExistence type="predicted"/>
<dbReference type="InterPro" id="IPR001242">
    <property type="entry name" value="Condensation_dom"/>
</dbReference>
<dbReference type="InterPro" id="IPR009081">
    <property type="entry name" value="PP-bd_ACP"/>
</dbReference>
<reference evidence="5 6" key="1">
    <citation type="submission" date="2024-11" db="EMBL/GenBank/DDBJ databases">
        <title>The Natural Products Discovery Center: Release of the First 8490 Sequenced Strains for Exploring Actinobacteria Biosynthetic Diversity.</title>
        <authorList>
            <person name="Kalkreuter E."/>
            <person name="Kautsar S.A."/>
            <person name="Yang D."/>
            <person name="Bader C.D."/>
            <person name="Teijaro C.N."/>
            <person name="Fluegel L."/>
            <person name="Davis C.M."/>
            <person name="Simpson J.R."/>
            <person name="Lauterbach L."/>
            <person name="Steele A.D."/>
            <person name="Gui C."/>
            <person name="Meng S."/>
            <person name="Li G."/>
            <person name="Viehrig K."/>
            <person name="Ye F."/>
            <person name="Su P."/>
            <person name="Kiefer A.F."/>
            <person name="Nichols A."/>
            <person name="Cepeda A.J."/>
            <person name="Yan W."/>
            <person name="Fan B."/>
            <person name="Jiang Y."/>
            <person name="Adhikari A."/>
            <person name="Zheng C.-J."/>
            <person name="Schuster L."/>
            <person name="Cowan T.M."/>
            <person name="Smanski M.J."/>
            <person name="Chevrette M.G."/>
            <person name="De Carvalho L.P.S."/>
            <person name="Shen B."/>
        </authorList>
    </citation>
    <scope>NUCLEOTIDE SEQUENCE [LARGE SCALE GENOMIC DNA]</scope>
    <source>
        <strain evidence="5 6">NPDC078403</strain>
    </source>
</reference>
<dbReference type="Gene3D" id="3.30.300.30">
    <property type="match status" value="3"/>
</dbReference>
<evidence type="ECO:0000259" key="4">
    <source>
        <dbReference type="PROSITE" id="PS50075"/>
    </source>
</evidence>
<keyword evidence="2" id="KW-0596">Phosphopantetheine</keyword>
<evidence type="ECO:0000256" key="1">
    <source>
        <dbReference type="ARBA" id="ARBA00001957"/>
    </source>
</evidence>
<dbReference type="Gene3D" id="3.40.50.980">
    <property type="match status" value="6"/>
</dbReference>
<dbReference type="InterPro" id="IPR044894">
    <property type="entry name" value="TubC_N_sf"/>
</dbReference>
<dbReference type="InterPro" id="IPR000873">
    <property type="entry name" value="AMP-dep_synth/lig_dom"/>
</dbReference>
<accession>A0ABW8L4S9</accession>
<dbReference type="NCBIfam" id="NF003417">
    <property type="entry name" value="PRK04813.1"/>
    <property type="match status" value="3"/>
</dbReference>
<dbReference type="RefSeq" id="WP_404676147.1">
    <property type="nucleotide sequence ID" value="NZ_JBJDOT010000031.1"/>
</dbReference>
<sequence>MEVMNILTEAQGKGIYLFLEQGKLKFKAKTTHFPDALKSKIKANKAELIELLEQMDTGIDCIHSEIKLLDRGSISKFPLSSPQKRLWTLAQLSDLGASYNMSFALSWTHELKLMQFNTSILALINRHEAIRTTFTVDESGEPCQVINEHDKYECVFIDLCGQEPMAQQQRIEALLQQEMCFEFDLEHDLMLRVVVVRKHQNDHVIVLTMHHIASDGWSMDIMRQELLALYMAEVADNPLVLEELPHQYVDYASWEAHYLQSKAIKKQIAYWREQLKNIPSVHGLVLDYPRPAEKQYVGADVKHSLAAGIARKLTVLAGQLEITPFVLLHAALSLVLARHSNTNDIVIGTPVSGRIQPSLQPLIGFFVNNLVLRVSTDHESLYEYLQHVKAVHEEAHKNQGVPFEQLVEELEMPRTAAHMPLFQIMLHGQSNLSTKKEVDAATPVTLLPNNEVYCKYDMEINLHLDEHSVLLNFTYDTSLFERASIERYCSHVTNIFTELAHSKDLQQAKVAELHMLSSQEQAYLIRQFNDSARDIPDHVCINNLFSQQVMQFPDNPAVSFAGQSITYRELYEQANKLANYLIAQHGVTPQNRVGLYIDRSIDMVVSLVAIIQAGGIYIPLDPNNPAERIAYMMSDSKLDLVVTCQACLKQLSLSEYEQVFVVLDDNGTRQEIERSAASSPNIQISADSLAYINYTSGSTGNPKGVMVEHTALVNAIVDNYIQFGVTSRSHFYHSTAFGFDVASGVVWMCLCTGAHMTVSSSLDMQHELEQLDSITHLMMTPSILAEIDPTPLDTIEVVISGGEACESRTRARWQHIARFFNAYGPTEATIWCAIECVSMGQRSIPIGKPMSNTSLFVLNAQQQLTPKGVIGELYIGGRGLARGYFNRPDMTSEKFIPNPFYDPETPSSSARLYRTGDLVRMTKQGDIEFVGRTDSQIKLMGYRIELREIEFHLQNLPEVEVAAVVVKGSGQSKRLVGFIELIDHFKTQKSEVLQAITTKLAEKIPSYMVPNTLEVVTEWPLTVNGKIDRKCLATTVATTLETNFVAPTTEIEKRLAALCSKLLPVDEEEIGITTNFFSMGGNSLLAIRLNAILKKQLGFSINLAHFFEAPTIQNLARQFATQQRVNGHQLVPIERNASEYPLSHAQKRLWFLDTLQGGSAEYNIFSAFKLSGEFDVLIAETAFLEIIERHEILRTVYKGEEDVKQSILAFSDINFSIKLTYLTKAAPEQQAVEVAQLLQHEARYVFDLAKDLMIRVQFIQLAPQQSLLIVNIHHIAADGWSIEIVKNEFLQRYRELTTGKACTLPKLDIQYVDYAKWQSEYLNHSEAKKQLNYWYHQLADAPSSHGLTLDYARPTQQHYDGAKVKQKLPAGVAAGLGSVAEQFNMTPFMLLHAALSLVLSRHSNCTDILIGTPVANRQDPILASLIGCFVNTVVLRVDTEFELLIDYLQHVKKVHLEALSNQDIPFEKLVDELNIERSTSLTPIFQVLMLTHTEFGIHQKDWDTDSGLNIESYQIDGGFCKFDIEAGLYLSNDSVHIEFSYATSLFKRERIERIVQHLANILTTLSQCQPSLVVLKEVPMLSQTEATKQVTQLSEPSVEQDDALVHQAFSKVAMQFGDAVAVRQGKHAISYAMLERKSNQLAHLLLDQYELKPGCLVGLCLHRSIDVIVAILAVLKVGGAYVPLDMNAPRQRLAHQVQDTAITALICHRDVAQLFDGIYGALLSFEKDELSREPSLQLASYSDVAIVDDNSSAAEDSLAYVIFTSGSSGMAKGVCQTHRTILNLVYGTTDKQSRQNTLQFAPYTFDVAVQEIFVALLTGSELHFIPQVLKDDLLALANNTIWHCIERAFLPPKVFDMLAQEWITSEVIQSVKLKHVYLAGEACDLTPAIRAWIEADHLHKLFNHYGPTETHVVTSFEINRDNIHSLGQYAPLGRMTAGHSALVLQADRTFTPQGEVGELWIYGAGLATGYLNQPELTHLKFRELAICDGKTQRYYQTGDLVRWEANNTLYFVGRKDRQVQLRGFRIELSEIENCINKLTDVESCLVLKCQINSADHLVAYIKKQSGFVLTDRELTSRLQQALAEQVPSYMVPKCFILVNEWPLTANGKVDTARLDAPDIAILEGQYHAPSNEIEQELVNIWAKLLNIPTKEISTYSKFFELGGDSLSVVKLASSIRKQFDKSISLADIFNRPTITAIAENLGNQTSHPSVPSIVRYDSTSDMAPASYSQQRMWFIDKLQGQSIEYNLPLLFKVSGRLNIDVIRATGAQILHRQQVLQSRFIERDGVIYQTTGGESTLPVIEYDLQHLDAGGQELQVAELISEGVTYRFNLESDLPIRVTAITLSVDSAMLLFNVHHIVADGWSLEVLANEFCSLYRANVTGETLHLPKLPVQYHDYAHWQRTYMQSDAASKQLAYWQTQLHELPAVHSLPLKEARPAIKQNVAGVVTGHIDEITGERLHTIAKEHDLTTFMLLHSVLAILISRHSGSNDVVIGIPVANRTQVELESLVGLFVNTLVLRLNTEPQSITEYFSRVREVHSKAHANQDVPFDFLVEHLQSARHTSHSPLFQILMTSSNDYGVMDAGQQGEIKLPNATLTPSELGAAFSKFDLEIDFDLTNQGMGVTWSFDNALFSSEYIELLNIHFCRLIDSVCSISEPHSSPLTVLTMLSTLEHEALLYDINDTARDYATDICIHQLFEQCAVEQPDHIAVVFEERSLTYSELNAKANQLARYIHTQAVIMPDTVVGLYAERSIEMVVAILAILKAGAAYLPLEPSLPSGRLEHALDDAGVELVLSHAKNPLPLAYKGLEIILAQSLWSITGVIAQYSHQNLPLNTLGLNANNLAYVIYTSGSTGLPKGVMVEHRALFNRIHWMNNQYGMGLHDKVLQKTPFGFDVSVWEFLWTLGYGGQLVMARPEGHKEPKYMSQLIQQAGITKLHFVPSMLGVILEHDALSQCHSIRQIFCSGEALQLNHVSEVYAQLPQVELHNLYGPTEAAIDVSFWDCRGDNRSSVPIGRPIDNTQLLILNDSQQLAPHGTVGELYIGGDCLARGYLNREQLTAERFIINPYYEAGHQNSSRRLYRTGDLAWLRRDGIIEYLGRADHQVKISGLRVELGEIEYQLSCLAGVESAVVAATEKGSTVQLTAYIRLNAGVELDRWNIKDVRSALVLLPIHMLPSQLVVLTEWPQTINGKIDKKALPEPQQCMEPATLTMPVTESECLLSDIWASLLGLKKERLCIHANFFELGGHSILGIRILNEVNERFSVSLSIQELFKYQTISELAALIEGVVMLSKRADKQVTTMEDYEDFSL</sequence>
<dbReference type="Gene3D" id="3.30.559.10">
    <property type="entry name" value="Chloramphenicol acetyltransferase-like domain"/>
    <property type="match status" value="3"/>
</dbReference>
<dbReference type="InterPro" id="IPR010071">
    <property type="entry name" value="AA_adenyl_dom"/>
</dbReference>
<dbReference type="Gene3D" id="3.30.559.30">
    <property type="entry name" value="Nonribosomal peptide synthetase, condensation domain"/>
    <property type="match status" value="3"/>
</dbReference>
<evidence type="ECO:0000256" key="3">
    <source>
        <dbReference type="ARBA" id="ARBA00022553"/>
    </source>
</evidence>
<dbReference type="Pfam" id="PF18563">
    <property type="entry name" value="TubC_N"/>
    <property type="match status" value="1"/>
</dbReference>
<dbReference type="Pfam" id="PF00668">
    <property type="entry name" value="Condensation"/>
    <property type="match status" value="3"/>
</dbReference>
<dbReference type="SUPFAM" id="SSF47336">
    <property type="entry name" value="ACP-like"/>
    <property type="match status" value="3"/>
</dbReference>
<dbReference type="CDD" id="cd05930">
    <property type="entry name" value="A_NRPS"/>
    <property type="match status" value="3"/>
</dbReference>
<dbReference type="PANTHER" id="PTHR45527">
    <property type="entry name" value="NONRIBOSOMAL PEPTIDE SYNTHETASE"/>
    <property type="match status" value="1"/>
</dbReference>
<dbReference type="CDD" id="cd19531">
    <property type="entry name" value="LCL_NRPS-like"/>
    <property type="match status" value="3"/>
</dbReference>
<dbReference type="InterPro" id="IPR023213">
    <property type="entry name" value="CAT-like_dom_sf"/>
</dbReference>